<evidence type="ECO:0000313" key="7">
    <source>
        <dbReference type="EMBL" id="RCK64449.1"/>
    </source>
</evidence>
<organism evidence="7 8">
    <name type="scientific">Candida viswanathii</name>
    <dbReference type="NCBI Taxonomy" id="5486"/>
    <lineage>
        <taxon>Eukaryota</taxon>
        <taxon>Fungi</taxon>
        <taxon>Dikarya</taxon>
        <taxon>Ascomycota</taxon>
        <taxon>Saccharomycotina</taxon>
        <taxon>Pichiomycetes</taxon>
        <taxon>Debaryomycetaceae</taxon>
        <taxon>Candida/Lodderomyces clade</taxon>
        <taxon>Candida</taxon>
    </lineage>
</organism>
<reference evidence="7 8" key="1">
    <citation type="submission" date="2018-06" db="EMBL/GenBank/DDBJ databases">
        <title>Whole genome sequencing of Candida tropicalis (genome annotated by CSBL at Korea University).</title>
        <authorList>
            <person name="Ahn J."/>
        </authorList>
    </citation>
    <scope>NUCLEOTIDE SEQUENCE [LARGE SCALE GENOMIC DNA]</scope>
    <source>
        <strain evidence="7 8">ATCC 20962</strain>
    </source>
</reference>
<evidence type="ECO:0000256" key="5">
    <source>
        <dbReference type="ARBA" id="ARBA00023136"/>
    </source>
</evidence>
<dbReference type="Gene3D" id="2.40.70.10">
    <property type="entry name" value="Acid Proteases"/>
    <property type="match status" value="1"/>
</dbReference>
<evidence type="ECO:0000256" key="2">
    <source>
        <dbReference type="ARBA" id="ARBA00009530"/>
    </source>
</evidence>
<name>A0A367YFR5_9ASCO</name>
<proteinExistence type="inferred from homology"/>
<dbReference type="STRING" id="5486.A0A367YFR5"/>
<keyword evidence="5 6" id="KW-0472">Membrane</keyword>
<dbReference type="Pfam" id="PF01679">
    <property type="entry name" value="Pmp3"/>
    <property type="match status" value="1"/>
</dbReference>
<comment type="subcellular location">
    <subcellularLocation>
        <location evidence="1">Membrane</location>
    </subcellularLocation>
</comment>
<dbReference type="PANTHER" id="PTHR21659:SF42">
    <property type="entry name" value="UPF0057 MEMBRANE PROTEIN ZK632.10-RELATED"/>
    <property type="match status" value="1"/>
</dbReference>
<accession>A0A367YFR5</accession>
<keyword evidence="3 6" id="KW-0812">Transmembrane</keyword>
<dbReference type="PROSITE" id="PS01309">
    <property type="entry name" value="UPF0057"/>
    <property type="match status" value="1"/>
</dbReference>
<evidence type="ECO:0000256" key="4">
    <source>
        <dbReference type="ARBA" id="ARBA00022989"/>
    </source>
</evidence>
<dbReference type="AlphaFoldDB" id="A0A367YFR5"/>
<gene>
    <name evidence="7" type="ORF">Cantr_00186</name>
</gene>
<dbReference type="EMBL" id="QLNQ01000022">
    <property type="protein sequence ID" value="RCK64449.1"/>
    <property type="molecule type" value="Genomic_DNA"/>
</dbReference>
<dbReference type="InterPro" id="IPR021109">
    <property type="entry name" value="Peptidase_aspartic_dom_sf"/>
</dbReference>
<dbReference type="Proteomes" id="UP000253472">
    <property type="component" value="Unassembled WGS sequence"/>
</dbReference>
<evidence type="ECO:0000313" key="8">
    <source>
        <dbReference type="Proteomes" id="UP000253472"/>
    </source>
</evidence>
<evidence type="ECO:0000256" key="3">
    <source>
        <dbReference type="ARBA" id="ARBA00022692"/>
    </source>
</evidence>
<feature type="transmembrane region" description="Helical" evidence="6">
    <location>
        <begin position="366"/>
        <end position="389"/>
    </location>
</feature>
<dbReference type="PANTHER" id="PTHR21659">
    <property type="entry name" value="HYDROPHOBIC PROTEIN RCI2 LOW TEMPERATURE AND SALT RESPONSIVE PROTEIN LTI6 -RELATED"/>
    <property type="match status" value="1"/>
</dbReference>
<comment type="similarity">
    <text evidence="2">Belongs to the UPF0057 (PMP3) family.</text>
</comment>
<dbReference type="OrthoDB" id="2802411at2759"/>
<dbReference type="InterPro" id="IPR000612">
    <property type="entry name" value="PMP3"/>
</dbReference>
<dbReference type="SUPFAM" id="SSF50630">
    <property type="entry name" value="Acid proteases"/>
    <property type="match status" value="1"/>
</dbReference>
<dbReference type="GO" id="GO:0016020">
    <property type="term" value="C:membrane"/>
    <property type="evidence" value="ECO:0007669"/>
    <property type="project" value="UniProtKB-SubCell"/>
</dbReference>
<protein>
    <submittedName>
        <fullName evidence="7">Uncharacterized protein</fullName>
    </submittedName>
</protein>
<comment type="caution">
    <text evidence="7">The sequence shown here is derived from an EMBL/GenBank/DDBJ whole genome shotgun (WGS) entry which is preliminary data.</text>
</comment>
<evidence type="ECO:0000256" key="1">
    <source>
        <dbReference type="ARBA" id="ARBA00004370"/>
    </source>
</evidence>
<keyword evidence="8" id="KW-1185">Reference proteome</keyword>
<sequence>MVTQLEINVMDMDPEITANVTETETETEIATETDIANGKEMDSGNNTETEETGLIAQTETQRNLLESKDSTDTTDNGKLEELINEVVKDTPKSTTALEHELELELELQWELGSFTTEISNSKTVITEQTGKIPELRMDKFEIEIAIDTGQLESTERQIVGLVDSGATSNFIDHRLVDKWKLEKHKCAETVVTGAFGGTTVIDQLVTLKFERHGNLFEDTFAVLPNHKKGLIFGLPFIRKYSNYFDFGLKIFGSRRGTDQAEIVVGNKLGEPGTVDCQSNVVDLDEIVEFEHRETETCQDFVHATKLDKGNFEPLVATIITGRLGPTLSSFETLLNAMSSDKIIEVIIAIFLPPLAVYMKCGATTPLWINLVLCIFIWFPAILHALYVVLKD</sequence>
<keyword evidence="4 6" id="KW-1133">Transmembrane helix</keyword>
<evidence type="ECO:0000256" key="6">
    <source>
        <dbReference type="SAM" id="Phobius"/>
    </source>
</evidence>
<dbReference type="CDD" id="cd00303">
    <property type="entry name" value="retropepsin_like"/>
    <property type="match status" value="1"/>
</dbReference>